<reference evidence="8 9" key="1">
    <citation type="journal article" date="2018" name="MBio">
        <title>Comparative Genomics Reveals the Core Gene Toolbox for the Fungus-Insect Symbiosis.</title>
        <authorList>
            <person name="Wang Y."/>
            <person name="Stata M."/>
            <person name="Wang W."/>
            <person name="Stajich J.E."/>
            <person name="White M.M."/>
            <person name="Moncalvo J.M."/>
        </authorList>
    </citation>
    <scope>NUCLEOTIDE SEQUENCE [LARGE SCALE GENOMIC DNA]</scope>
    <source>
        <strain evidence="8 9">SWE-8-4</strain>
    </source>
</reference>
<accession>A0A2T9YN37</accession>
<dbReference type="InterPro" id="IPR012492">
    <property type="entry name" value="RED_C"/>
</dbReference>
<comment type="caution">
    <text evidence="8">The sequence shown here is derived from an EMBL/GenBank/DDBJ whole genome shotgun (WGS) entry which is preliminary data.</text>
</comment>
<organism evidence="8 9">
    <name type="scientific">Smittium simulii</name>
    <dbReference type="NCBI Taxonomy" id="133385"/>
    <lineage>
        <taxon>Eukaryota</taxon>
        <taxon>Fungi</taxon>
        <taxon>Fungi incertae sedis</taxon>
        <taxon>Zoopagomycota</taxon>
        <taxon>Kickxellomycotina</taxon>
        <taxon>Harpellomycetes</taxon>
        <taxon>Harpellales</taxon>
        <taxon>Legeriomycetaceae</taxon>
        <taxon>Smittium</taxon>
    </lineage>
</organism>
<dbReference type="GO" id="GO:0005634">
    <property type="term" value="C:nucleus"/>
    <property type="evidence" value="ECO:0007669"/>
    <property type="project" value="UniProtKB-SubCell"/>
</dbReference>
<sequence>MSNQNSGLTQDDFRNLLSTPQVNREPQENISFLEQKRNGAIPKTPRYSHLQQNSAKSSEFVEPKPRKPKLHKPKNADKSTGSESKYRDRAYERRLGINSDYQQADKIMETLQNSIQDNNPLISDTTASNIVNPSNSTPNEQDSARLKSALHYEQSKYLGGDAEHTHLVKGLDYLLLAKMKQKIINKVDQPLPEDSISSLKESNLDHNANNIDFDSTQSIDNQLDKVADEFIHTQNFKPIEINSIDDYTKRDQDNSNNSEVSSADLLLEYAPITKFGKSLSFSLSRINKRFQVCENLRYSLNTKSETITKLCDRVTKSEVFNPLQIYHVFETKDDILLDQIDINTYKTKQLFNEIPKTVFRNQSEMKELKKLRNFNFNSSDKTNPLFSDPDSYLESDNIVITKVANAIAIATNKKIAKKILLKQLPSNSNKSQTSNLSLKQPKDFETSLELQNKDSSSYPNKTSLSLDQHNTQMISPSVNNISNDTQNSLNCDHVNSADHDEDIFADAGTDYIVEIEPKPQPDLTNKHDFVALTSDFEPHTHDEDFYQKNNLNFSVAQNKLISNENNFNSTKYDDEGVTGPYPNTFNELDDDEGLGDDEGVTGPYPNTFNELDDDEGVTGPYPNTFNELNDDQVNYNITKKDNSRHVAEDFPNNFGNNDSIENNIENFTKVANNHNPEANIFYNNGKQNINELLNSNNICTSNDALHERKIQKEIFGQNDKKSNKIDIKRDINRNSSNAAIDSRLDIGNMNIDIEADDYYANDIGLLSDAYSEDEEIQELTAMDAGSTNKFKKSQLTRYDFDSLEEWAAYKDNIVQLPKAAFQFGIKSKDAARAYSKNKATQKISKRKINSLLYNDTNVDKYDNNSELNSENASYEKAPKLHKLKEIKNQEKFDKSWQETKRFMLEKYGDGYFKE</sequence>
<evidence type="ECO:0000313" key="9">
    <source>
        <dbReference type="Proteomes" id="UP000245383"/>
    </source>
</evidence>
<evidence type="ECO:0000313" key="8">
    <source>
        <dbReference type="EMBL" id="PVU93746.1"/>
    </source>
</evidence>
<dbReference type="PANTHER" id="PTHR12765">
    <property type="entry name" value="RED PROTEIN IK FACTOR CYTOKINE IK"/>
    <property type="match status" value="1"/>
</dbReference>
<proteinExistence type="inferred from homology"/>
<dbReference type="InterPro" id="IPR012916">
    <property type="entry name" value="RED_N"/>
</dbReference>
<evidence type="ECO:0000259" key="7">
    <source>
        <dbReference type="Pfam" id="PF07808"/>
    </source>
</evidence>
<dbReference type="OrthoDB" id="3366823at2759"/>
<dbReference type="InterPro" id="IPR039896">
    <property type="entry name" value="Red-like"/>
</dbReference>
<evidence type="ECO:0000256" key="4">
    <source>
        <dbReference type="ARBA" id="ARBA00023242"/>
    </source>
</evidence>
<feature type="domain" description="Protein RED C-terminal" evidence="6">
    <location>
        <begin position="771"/>
        <end position="850"/>
    </location>
</feature>
<evidence type="ECO:0000256" key="2">
    <source>
        <dbReference type="ARBA" id="ARBA00006660"/>
    </source>
</evidence>
<evidence type="ECO:0000256" key="5">
    <source>
        <dbReference type="SAM" id="MobiDB-lite"/>
    </source>
</evidence>
<feature type="domain" description="RED-like N-terminal" evidence="7">
    <location>
        <begin position="71"/>
        <end position="201"/>
    </location>
</feature>
<keyword evidence="9" id="KW-1185">Reference proteome</keyword>
<keyword evidence="4" id="KW-0539">Nucleus</keyword>
<dbReference type="Proteomes" id="UP000245383">
    <property type="component" value="Unassembled WGS sequence"/>
</dbReference>
<gene>
    <name evidence="8" type="ORF">BB561_003067</name>
</gene>
<dbReference type="STRING" id="133385.A0A2T9YN37"/>
<name>A0A2T9YN37_9FUNG</name>
<protein>
    <recommendedName>
        <fullName evidence="10">RED-like N-terminal domain-containing protein</fullName>
    </recommendedName>
</protein>
<dbReference type="EMBL" id="MBFR01000117">
    <property type="protein sequence ID" value="PVU93746.1"/>
    <property type="molecule type" value="Genomic_DNA"/>
</dbReference>
<keyword evidence="3" id="KW-0677">Repeat</keyword>
<dbReference type="AlphaFoldDB" id="A0A2T9YN37"/>
<feature type="compositionally biased region" description="Polar residues" evidence="5">
    <location>
        <begin position="16"/>
        <end position="32"/>
    </location>
</feature>
<dbReference type="Pfam" id="PF07808">
    <property type="entry name" value="RED_N"/>
    <property type="match status" value="1"/>
</dbReference>
<evidence type="ECO:0000256" key="3">
    <source>
        <dbReference type="ARBA" id="ARBA00022737"/>
    </source>
</evidence>
<feature type="compositionally biased region" description="Basic and acidic residues" evidence="5">
    <location>
        <begin position="84"/>
        <end position="93"/>
    </location>
</feature>
<evidence type="ECO:0000256" key="1">
    <source>
        <dbReference type="ARBA" id="ARBA00004123"/>
    </source>
</evidence>
<evidence type="ECO:0008006" key="10">
    <source>
        <dbReference type="Google" id="ProtNLM"/>
    </source>
</evidence>
<evidence type="ECO:0000259" key="6">
    <source>
        <dbReference type="Pfam" id="PF07807"/>
    </source>
</evidence>
<dbReference type="Pfam" id="PF07807">
    <property type="entry name" value="RED_C"/>
    <property type="match status" value="1"/>
</dbReference>
<feature type="region of interest" description="Disordered" evidence="5">
    <location>
        <begin position="1"/>
        <end position="93"/>
    </location>
</feature>
<comment type="similarity">
    <text evidence="2">Belongs to the RED family.</text>
</comment>
<comment type="subcellular location">
    <subcellularLocation>
        <location evidence="1">Nucleus</location>
    </subcellularLocation>
</comment>